<reference evidence="5" key="1">
    <citation type="journal article" date="2021" name="Front. Plant Sci.">
        <title>Chromosome-Scale Genome Assembly for Chinese Sour Jujube and Insights Into Its Genome Evolution and Domestication Signature.</title>
        <authorList>
            <person name="Shen L.-Y."/>
            <person name="Luo H."/>
            <person name="Wang X.-L."/>
            <person name="Wang X.-M."/>
            <person name="Qiu X.-J."/>
            <person name="Liu H."/>
            <person name="Zhou S.-S."/>
            <person name="Jia K.-H."/>
            <person name="Nie S."/>
            <person name="Bao Y.-T."/>
            <person name="Zhang R.-G."/>
            <person name="Yun Q.-Z."/>
            <person name="Chai Y.-H."/>
            <person name="Lu J.-Y."/>
            <person name="Li Y."/>
            <person name="Zhao S.-W."/>
            <person name="Mao J.-F."/>
            <person name="Jia S.-G."/>
            <person name="Mao Y.-M."/>
        </authorList>
    </citation>
    <scope>NUCLEOTIDE SEQUENCE</scope>
    <source>
        <strain evidence="5">AT0</strain>
        <tissue evidence="5">Leaf</tissue>
    </source>
</reference>
<feature type="coiled-coil region" evidence="3">
    <location>
        <begin position="338"/>
        <end position="365"/>
    </location>
</feature>
<evidence type="ECO:0008006" key="7">
    <source>
        <dbReference type="Google" id="ProtNLM"/>
    </source>
</evidence>
<gene>
    <name evidence="5" type="ORF">FEM48_Zijuj09G0124600</name>
</gene>
<proteinExistence type="inferred from homology"/>
<dbReference type="AlphaFoldDB" id="A0A978UT03"/>
<dbReference type="OrthoDB" id="1917992at2759"/>
<organism evidence="5 6">
    <name type="scientific">Ziziphus jujuba var. spinosa</name>
    <dbReference type="NCBI Taxonomy" id="714518"/>
    <lineage>
        <taxon>Eukaryota</taxon>
        <taxon>Viridiplantae</taxon>
        <taxon>Streptophyta</taxon>
        <taxon>Embryophyta</taxon>
        <taxon>Tracheophyta</taxon>
        <taxon>Spermatophyta</taxon>
        <taxon>Magnoliopsida</taxon>
        <taxon>eudicotyledons</taxon>
        <taxon>Gunneridae</taxon>
        <taxon>Pentapetalae</taxon>
        <taxon>rosids</taxon>
        <taxon>fabids</taxon>
        <taxon>Rosales</taxon>
        <taxon>Rhamnaceae</taxon>
        <taxon>Paliureae</taxon>
        <taxon>Ziziphus</taxon>
    </lineage>
</organism>
<dbReference type="PANTHER" id="PTHR31580">
    <property type="entry name" value="FILAMENT-LIKE PLANT PROTEIN 4"/>
    <property type="match status" value="1"/>
</dbReference>
<dbReference type="EMBL" id="JAEACU010000009">
    <property type="protein sequence ID" value="KAH7518003.1"/>
    <property type="molecule type" value="Genomic_DNA"/>
</dbReference>
<evidence type="ECO:0000313" key="6">
    <source>
        <dbReference type="Proteomes" id="UP000813462"/>
    </source>
</evidence>
<feature type="region of interest" description="Disordered" evidence="4">
    <location>
        <begin position="897"/>
        <end position="916"/>
    </location>
</feature>
<evidence type="ECO:0000256" key="1">
    <source>
        <dbReference type="ARBA" id="ARBA00005921"/>
    </source>
</evidence>
<dbReference type="PANTHER" id="PTHR31580:SF8">
    <property type="entry name" value="FILAMENT-LIKE PROTEIN (DUF869)"/>
    <property type="match status" value="1"/>
</dbReference>
<feature type="coiled-coil region" evidence="3">
    <location>
        <begin position="764"/>
        <end position="826"/>
    </location>
</feature>
<feature type="coiled-coil region" evidence="3">
    <location>
        <begin position="90"/>
        <end position="190"/>
    </location>
</feature>
<accession>A0A978UT03</accession>
<feature type="compositionally biased region" description="Basic and acidic residues" evidence="4">
    <location>
        <begin position="897"/>
        <end position="912"/>
    </location>
</feature>
<comment type="similarity">
    <text evidence="1">Belongs to the FPP family.</text>
</comment>
<dbReference type="SUPFAM" id="SSF57997">
    <property type="entry name" value="Tropomyosin"/>
    <property type="match status" value="1"/>
</dbReference>
<evidence type="ECO:0000256" key="4">
    <source>
        <dbReference type="SAM" id="MobiDB-lite"/>
    </source>
</evidence>
<keyword evidence="2 3" id="KW-0175">Coiled coil</keyword>
<dbReference type="InterPro" id="IPR008587">
    <property type="entry name" value="FPP_plant"/>
</dbReference>
<dbReference type="Pfam" id="PF05911">
    <property type="entry name" value="FPP"/>
    <property type="match status" value="1"/>
</dbReference>
<evidence type="ECO:0000313" key="5">
    <source>
        <dbReference type="EMBL" id="KAH7518003.1"/>
    </source>
</evidence>
<evidence type="ECO:0000256" key="2">
    <source>
        <dbReference type="ARBA" id="ARBA00023054"/>
    </source>
</evidence>
<feature type="coiled-coil region" evidence="3">
    <location>
        <begin position="862"/>
        <end position="896"/>
    </location>
</feature>
<name>A0A978UT03_ZIZJJ</name>
<sequence>MLHSASWLAFKTMDHKAWLWRKKSSEKTILAIDKVDSRLRTEQIQANTTEKGVATERSAKNLNEKLASVLLDCHVKEDVSTKIAKTAGEATAAQDKAEKETELLKQEQDEALKQEAVAANEKLALSEAALKECRQQLSLAREEQEQRIHDAVTVTSREYEKAQKLLEEKLAQASNRLVSLTVENSNLSNAFVVKDKLIEELQRRKSQADAEFCALMTRLDSTEKENAFLKYEFHMLEKELEIRNVEMEYYRRSADESQKQQLESVSRITKLEQECERLRLLVRKRSPGPPLLVNMKSEAQMMGRNRTDMRRRKVDPTKDLIVREATLENSPDIQSKKMSFMIDKLREVEEENKALKEVLNRKSTDIHSSRFQLGDISKGQKSIELGRYSPLANKLALSSGFDAGSDDGLSSSGSWATALLSELENFRNGKSKDSPDGKALEVSDISLMDDFVEMEKLAIVTADISSGNGYLPNLNGKDLVPVAEVLGDKKKEKPQEDIATNKSFDWLQVVLNAMLEQKRVSKRSLEELLEDIKIALGCIKHPIADGAVTTATLGNLAEESDPVHVSGCIAWKSPNGSTILDSLSGALSTETSVEVSAREHGPSDLSKSIAKIIKLVEGINQASLSSDYTPDDGSEMDQNSASFADYFIRVFQWKRLELDTLLQQFLSACNNLLNGNANLENFVEEVASALDWILNNYVTPNAASRDKIKKHFGWNELQRENDQGVNIPPRESDMVRSTEEQSLCLPLAAYNEGQDLLIQLDKVRRTLQEENGKLIDELTNIESEKKDMEARLQSATEKSESLMIQLQELEQRNGSLQTELETLKASKGIIEDQIEDQKLINEDLDTQLTVSRAKLNEVFQKFSSLEVELEDKRSCLEELEATCLELQLQLESLSDARKETPKYGTNQEEKQSRPSWEITTASAKLAECQETILNLGKQLKALASPREAAILDKMLATPPISTGDKKLNKRSSLRDRMLAEDDAKKALVLKPPKLEETTSSVVHAQKPPLLLPCSDNAIVIHAPNAALRSPEACHGSDCKTSNNNSLGSLAIVPSKKQGAFGLLKRLLFRKKKGSSHKFRSLSKA</sequence>
<dbReference type="Proteomes" id="UP000813462">
    <property type="component" value="Unassembled WGS sequence"/>
</dbReference>
<protein>
    <recommendedName>
        <fullName evidence="7">Filament-like plant protein 7</fullName>
    </recommendedName>
</protein>
<comment type="caution">
    <text evidence="5">The sequence shown here is derived from an EMBL/GenBank/DDBJ whole genome shotgun (WGS) entry which is preliminary data.</text>
</comment>
<evidence type="ECO:0000256" key="3">
    <source>
        <dbReference type="SAM" id="Coils"/>
    </source>
</evidence>